<dbReference type="PANTHER" id="PTHR43217:SF1">
    <property type="entry name" value="SUCCINATE SEMIALDEHYDE DEHYDROGENASE [NAD(P)+] SAD"/>
    <property type="match status" value="1"/>
</dbReference>
<keyword evidence="8" id="KW-1185">Reference proteome</keyword>
<feature type="domain" description="Aldehyde dehydrogenase" evidence="6">
    <location>
        <begin position="3"/>
        <end position="452"/>
    </location>
</feature>
<dbReference type="InterPro" id="IPR044148">
    <property type="entry name" value="ALDH_GabD1-like"/>
</dbReference>
<evidence type="ECO:0000256" key="3">
    <source>
        <dbReference type="ARBA" id="ARBA00023002"/>
    </source>
</evidence>
<organism evidence="7 8">
    <name type="scientific">Bernardetia litoralis (strain ATCC 23117 / DSM 6794 / NBRC 15988 / NCIMB 1366 / Fx l1 / Sio-4)</name>
    <name type="common">Flexibacter litoralis</name>
    <dbReference type="NCBI Taxonomy" id="880071"/>
    <lineage>
        <taxon>Bacteria</taxon>
        <taxon>Pseudomonadati</taxon>
        <taxon>Bacteroidota</taxon>
        <taxon>Cytophagia</taxon>
        <taxon>Cytophagales</taxon>
        <taxon>Bernardetiaceae</taxon>
        <taxon>Bernardetia</taxon>
    </lineage>
</organism>
<dbReference type="InterPro" id="IPR016161">
    <property type="entry name" value="Ald_DH/histidinol_DH"/>
</dbReference>
<evidence type="ECO:0000259" key="6">
    <source>
        <dbReference type="Pfam" id="PF00171"/>
    </source>
</evidence>
<accession>I4AN37</accession>
<evidence type="ECO:0000313" key="8">
    <source>
        <dbReference type="Proteomes" id="UP000006054"/>
    </source>
</evidence>
<dbReference type="Proteomes" id="UP000006054">
    <property type="component" value="Chromosome"/>
</dbReference>
<dbReference type="KEGG" id="fli:Fleli_3031"/>
<dbReference type="AlphaFoldDB" id="I4AN37"/>
<evidence type="ECO:0000313" key="7">
    <source>
        <dbReference type="EMBL" id="AFM05372.1"/>
    </source>
</evidence>
<keyword evidence="3 5" id="KW-0560">Oxidoreductase</keyword>
<dbReference type="Gene3D" id="3.40.309.10">
    <property type="entry name" value="Aldehyde Dehydrogenase, Chain A, domain 2"/>
    <property type="match status" value="1"/>
</dbReference>
<dbReference type="EMBL" id="CP003345">
    <property type="protein sequence ID" value="AFM05372.1"/>
    <property type="molecule type" value="Genomic_DNA"/>
</dbReference>
<evidence type="ECO:0000256" key="2">
    <source>
        <dbReference type="ARBA" id="ARBA00022857"/>
    </source>
</evidence>
<evidence type="ECO:0000256" key="5">
    <source>
        <dbReference type="RuleBase" id="RU003345"/>
    </source>
</evidence>
<reference evidence="8" key="1">
    <citation type="submission" date="2012-06" db="EMBL/GenBank/DDBJ databases">
        <title>The complete genome of Flexibacter litoralis DSM 6794.</title>
        <authorList>
            <person name="Lucas S."/>
            <person name="Copeland A."/>
            <person name="Lapidus A."/>
            <person name="Glavina del Rio T."/>
            <person name="Dalin E."/>
            <person name="Tice H."/>
            <person name="Bruce D."/>
            <person name="Goodwin L."/>
            <person name="Pitluck S."/>
            <person name="Peters L."/>
            <person name="Ovchinnikova G."/>
            <person name="Lu M."/>
            <person name="Kyrpides N."/>
            <person name="Mavromatis K."/>
            <person name="Ivanova N."/>
            <person name="Brettin T."/>
            <person name="Detter J.C."/>
            <person name="Han C."/>
            <person name="Larimer F."/>
            <person name="Land M."/>
            <person name="Hauser L."/>
            <person name="Markowitz V."/>
            <person name="Cheng J.-F."/>
            <person name="Hugenholtz P."/>
            <person name="Woyke T."/>
            <person name="Wu D."/>
            <person name="Spring S."/>
            <person name="Lang E."/>
            <person name="Kopitz M."/>
            <person name="Brambilla E."/>
            <person name="Klenk H.-P."/>
            <person name="Eisen J.A."/>
        </authorList>
    </citation>
    <scope>NUCLEOTIDE SEQUENCE [LARGE SCALE GENOMIC DNA]</scope>
    <source>
        <strain evidence="8">ATCC 23117 / DSM 6794 / NBRC 15988 / NCIMB 1366 / Sio-4</strain>
    </source>
</reference>
<dbReference type="PANTHER" id="PTHR43217">
    <property type="entry name" value="SUCCINATE SEMIALDEHYDE DEHYDROGENASE [NAD(P)+] SAD"/>
    <property type="match status" value="1"/>
</dbReference>
<dbReference type="Gene3D" id="3.40.605.10">
    <property type="entry name" value="Aldehyde Dehydrogenase, Chain A, domain 1"/>
    <property type="match status" value="1"/>
</dbReference>
<dbReference type="STRING" id="880071.Fleli_3031"/>
<feature type="active site" evidence="4">
    <location>
        <position position="232"/>
    </location>
</feature>
<dbReference type="CDD" id="cd07100">
    <property type="entry name" value="ALDH_SSADH1_GabD1"/>
    <property type="match status" value="1"/>
</dbReference>
<sequence length="455" mass="49963">MSDNHTVQTINPATNEVLETYQLLSATEITNKIQDSETAFQDWKKTSFSERSALFKKLSLLLKDRKQELAILMTKEMGKPISQAKAEIEKCALLCDFYAEKAASFLSPQNKDFEGSEAYVRYDPLGVILAVMPWNFPFWQVFRFAVPSLMAGNVGILKHSSNSFGCGEAIASLFLEVGFPKNTFQNFLISGKQVKQVLENNHVKAATLTGSEAAGSSVAEIAGKNIKKTVLELGGNDPFIVLADADIQLAAQTAVKARTQNSGQSCIAGKRFIIVNEVYDEFVEEFKAEMSKLKMGNPMEETTDIGCQAREDLAKELDEQVQESIKKGAKLILGGKRNNAFYEPTILVDVKEGMPAFDDELFGPVASVIKAEGENHAIELANNSEFGLGSSVWTKDIQKAKKIASQIESGSVFINGMVKSDPRLPFGGIKKSGYGRELSINGIHEFVNIKTVWIS</sequence>
<dbReference type="FunFam" id="3.40.605.10:FF:000012">
    <property type="entry name" value="NAD-dependent succinate-semialdehyde dehydrogenase"/>
    <property type="match status" value="1"/>
</dbReference>
<dbReference type="InterPro" id="IPR016162">
    <property type="entry name" value="Ald_DH_N"/>
</dbReference>
<dbReference type="FunFam" id="3.40.309.10:FF:000010">
    <property type="entry name" value="Gamma-aminobutyraldehyde dehydrogenase"/>
    <property type="match status" value="1"/>
</dbReference>
<dbReference type="InterPro" id="IPR016163">
    <property type="entry name" value="Ald_DH_C"/>
</dbReference>
<dbReference type="GO" id="GO:0004777">
    <property type="term" value="F:succinate-semialdehyde dehydrogenase (NAD+) activity"/>
    <property type="evidence" value="ECO:0007669"/>
    <property type="project" value="TreeGrafter"/>
</dbReference>
<dbReference type="InterPro" id="IPR029510">
    <property type="entry name" value="Ald_DH_CS_GLU"/>
</dbReference>
<proteinExistence type="inferred from homology"/>
<gene>
    <name evidence="7" type="ordered locus">Fleli_3031</name>
</gene>
<evidence type="ECO:0000256" key="4">
    <source>
        <dbReference type="PROSITE-ProRule" id="PRU10007"/>
    </source>
</evidence>
<dbReference type="InterPro" id="IPR015590">
    <property type="entry name" value="Aldehyde_DH_dom"/>
</dbReference>
<dbReference type="PROSITE" id="PS00687">
    <property type="entry name" value="ALDEHYDE_DEHYDR_GLU"/>
    <property type="match status" value="1"/>
</dbReference>
<evidence type="ECO:0000256" key="1">
    <source>
        <dbReference type="ARBA" id="ARBA00009986"/>
    </source>
</evidence>
<dbReference type="eggNOG" id="COG1012">
    <property type="taxonomic scope" value="Bacteria"/>
</dbReference>
<dbReference type="PATRIC" id="fig|880071.3.peg.3028"/>
<dbReference type="SUPFAM" id="SSF53720">
    <property type="entry name" value="ALDH-like"/>
    <property type="match status" value="1"/>
</dbReference>
<dbReference type="RefSeq" id="WP_014798804.1">
    <property type="nucleotide sequence ID" value="NC_018018.1"/>
</dbReference>
<comment type="similarity">
    <text evidence="1 5">Belongs to the aldehyde dehydrogenase family.</text>
</comment>
<dbReference type="InterPro" id="IPR047110">
    <property type="entry name" value="GABD/Sad-like"/>
</dbReference>
<dbReference type="OrthoDB" id="973869at2"/>
<dbReference type="HOGENOM" id="CLU_005391_1_0_10"/>
<protein>
    <submittedName>
        <fullName evidence="7">NAD-dependent aldehyde dehydrogenase</fullName>
    </submittedName>
</protein>
<dbReference type="GO" id="GO:0004030">
    <property type="term" value="F:aldehyde dehydrogenase [NAD(P)+] activity"/>
    <property type="evidence" value="ECO:0007669"/>
    <property type="project" value="InterPro"/>
</dbReference>
<dbReference type="Pfam" id="PF00171">
    <property type="entry name" value="Aldedh"/>
    <property type="match status" value="1"/>
</dbReference>
<keyword evidence="2" id="KW-0521">NADP</keyword>
<name>I4AN37_BERLS</name>